<dbReference type="GO" id="GO:0005829">
    <property type="term" value="C:cytosol"/>
    <property type="evidence" value="ECO:0007669"/>
    <property type="project" value="TreeGrafter"/>
</dbReference>
<dbReference type="PANTHER" id="PTHR10353:SF122">
    <property type="entry name" value="6-PHOSPHO-BETA-GLUCOSIDASE ASCB-RELATED"/>
    <property type="match status" value="1"/>
</dbReference>
<protein>
    <submittedName>
        <fullName evidence="5">6-phospho-beta-glucosidase</fullName>
    </submittedName>
</protein>
<reference evidence="5 6" key="1">
    <citation type="submission" date="2014-12" db="EMBL/GenBank/DDBJ databases">
        <title>Draft genome sequences of 10 type strains of Lactococcus.</title>
        <authorList>
            <person name="Sun Z."/>
            <person name="Zhong Z."/>
            <person name="Liu W."/>
            <person name="Zhang W."/>
            <person name="Zhang H."/>
        </authorList>
    </citation>
    <scope>NUCLEOTIDE SEQUENCE [LARGE SCALE GENOMIC DNA]</scope>
    <source>
        <strain evidence="5 6">JCM 16395</strain>
    </source>
</reference>
<dbReference type="FunFam" id="3.20.20.80:FF:000004">
    <property type="entry name" value="Beta-glucosidase 6-phospho-beta-glucosidase"/>
    <property type="match status" value="1"/>
</dbReference>
<gene>
    <name evidence="5" type="ORF">RT41_GL001962</name>
</gene>
<dbReference type="Gene3D" id="3.20.20.80">
    <property type="entry name" value="Glycosidases"/>
    <property type="match status" value="1"/>
</dbReference>
<dbReference type="GO" id="GO:0016052">
    <property type="term" value="P:carbohydrate catabolic process"/>
    <property type="evidence" value="ECO:0007669"/>
    <property type="project" value="TreeGrafter"/>
</dbReference>
<organism evidence="5 6">
    <name type="scientific">Lactococcus fujiensis JCM 16395</name>
    <dbReference type="NCBI Taxonomy" id="1291764"/>
    <lineage>
        <taxon>Bacteria</taxon>
        <taxon>Bacillati</taxon>
        <taxon>Bacillota</taxon>
        <taxon>Bacilli</taxon>
        <taxon>Lactobacillales</taxon>
        <taxon>Streptococcaceae</taxon>
        <taxon>Lactococcus</taxon>
    </lineage>
</organism>
<evidence type="ECO:0000256" key="2">
    <source>
        <dbReference type="ARBA" id="ARBA00022801"/>
    </source>
</evidence>
<dbReference type="STRING" id="1291764.GCA_001311235_01400"/>
<evidence type="ECO:0000313" key="5">
    <source>
        <dbReference type="EMBL" id="PCR99321.1"/>
    </source>
</evidence>
<keyword evidence="6" id="KW-1185">Reference proteome</keyword>
<evidence type="ECO:0000256" key="4">
    <source>
        <dbReference type="RuleBase" id="RU003690"/>
    </source>
</evidence>
<dbReference type="InterPro" id="IPR001360">
    <property type="entry name" value="Glyco_hydro_1"/>
</dbReference>
<keyword evidence="3" id="KW-0326">Glycosidase</keyword>
<evidence type="ECO:0000256" key="3">
    <source>
        <dbReference type="ARBA" id="ARBA00023295"/>
    </source>
</evidence>
<sequence>MNKEMPKNFFWGNSTSSMQTEGGWNEGGKGLSVYDIRSATDHTMDWHVAIDNFHDYEKDLDLMKEMNMNMYRFQISWSRVCPTGDGAFNEEGIEFYSRLIDDLLARGIEPMICLYHFDMPLALAEKYNGFLSRHVKDAFVSFGKEMIRRFSSRVKYWIVFNEHNLYFTDETFQISGYEKGDRSLSDLYAIFHHTMLAHCEISAYLHKFDQTAKIGGMVAYTEIYPASTAPADNLAVRKQEEFLYQNLCDVYTYGRYSNEVMTFVKNNKIDMDYLSGEDDAILAAGKADFISFSYYRSALLDASLIPAGEAPNRYLNEGLCLDETLPASPWKWTIDATGFRNIITRLYNQFGLPIFPIENGIGLYEEWDGQNEIQDDQRIQYHRAHIQAMKDAIFIDGADVIGYLGWGLIDIPSSHADMNKRYGAVYVNRTNHELLDLKRVPKKSFHWFKRILETNGNTLD</sequence>
<name>A0A2A5RJK7_9LACT</name>
<dbReference type="RefSeq" id="WP_096818622.1">
    <property type="nucleotide sequence ID" value="NZ_JXJU01000009.1"/>
</dbReference>
<dbReference type="PANTHER" id="PTHR10353">
    <property type="entry name" value="GLYCOSYL HYDROLASE"/>
    <property type="match status" value="1"/>
</dbReference>
<dbReference type="AlphaFoldDB" id="A0A2A5RJK7"/>
<dbReference type="GO" id="GO:0008422">
    <property type="term" value="F:beta-glucosidase activity"/>
    <property type="evidence" value="ECO:0007669"/>
    <property type="project" value="TreeGrafter"/>
</dbReference>
<dbReference type="InterPro" id="IPR017853">
    <property type="entry name" value="GH"/>
</dbReference>
<dbReference type="OrthoDB" id="1688691at2"/>
<dbReference type="Proteomes" id="UP000218181">
    <property type="component" value="Unassembled WGS sequence"/>
</dbReference>
<comment type="caution">
    <text evidence="5">The sequence shown here is derived from an EMBL/GenBank/DDBJ whole genome shotgun (WGS) entry which is preliminary data.</text>
</comment>
<dbReference type="Pfam" id="PF00232">
    <property type="entry name" value="Glyco_hydro_1"/>
    <property type="match status" value="1"/>
</dbReference>
<dbReference type="SUPFAM" id="SSF51445">
    <property type="entry name" value="(Trans)glycosidases"/>
    <property type="match status" value="1"/>
</dbReference>
<evidence type="ECO:0000313" key="6">
    <source>
        <dbReference type="Proteomes" id="UP000218181"/>
    </source>
</evidence>
<keyword evidence="2" id="KW-0378">Hydrolase</keyword>
<proteinExistence type="inferred from homology"/>
<dbReference type="PRINTS" id="PR00131">
    <property type="entry name" value="GLHYDRLASE1"/>
</dbReference>
<comment type="similarity">
    <text evidence="1 4">Belongs to the glycosyl hydrolase 1 family.</text>
</comment>
<dbReference type="EMBL" id="JXJU01000009">
    <property type="protein sequence ID" value="PCR99321.1"/>
    <property type="molecule type" value="Genomic_DNA"/>
</dbReference>
<evidence type="ECO:0000256" key="1">
    <source>
        <dbReference type="ARBA" id="ARBA00010838"/>
    </source>
</evidence>
<accession>A0A2A5RJK7</accession>